<protein>
    <submittedName>
        <fullName evidence="3">Fucosyltransferase</fullName>
    </submittedName>
</protein>
<dbReference type="Proteomes" id="UP000095287">
    <property type="component" value="Unplaced"/>
</dbReference>
<name>A0A1I7ZQ06_9BILA</name>
<evidence type="ECO:0000256" key="1">
    <source>
        <dbReference type="SAM" id="MobiDB-lite"/>
    </source>
</evidence>
<feature type="region of interest" description="Disordered" evidence="1">
    <location>
        <begin position="64"/>
        <end position="93"/>
    </location>
</feature>
<sequence>MSTRSPFAWVAAYYRNITDCLDLPYLEHYLLEEPCPDKVQSPCPVRRLHPQICFRLTNTQRSTKSVQSVQASSKRRHLSSDGHTWLGTGSVSENAHGGNARAIAVGDAQRFR</sequence>
<keyword evidence="2" id="KW-1185">Reference proteome</keyword>
<organism evidence="2 3">
    <name type="scientific">Steinernema glaseri</name>
    <dbReference type="NCBI Taxonomy" id="37863"/>
    <lineage>
        <taxon>Eukaryota</taxon>
        <taxon>Metazoa</taxon>
        <taxon>Ecdysozoa</taxon>
        <taxon>Nematoda</taxon>
        <taxon>Chromadorea</taxon>
        <taxon>Rhabditida</taxon>
        <taxon>Tylenchina</taxon>
        <taxon>Panagrolaimomorpha</taxon>
        <taxon>Strongyloidoidea</taxon>
        <taxon>Steinernematidae</taxon>
        <taxon>Steinernema</taxon>
    </lineage>
</organism>
<reference evidence="3" key="1">
    <citation type="submission" date="2016-11" db="UniProtKB">
        <authorList>
            <consortium name="WormBaseParasite"/>
        </authorList>
    </citation>
    <scope>IDENTIFICATION</scope>
</reference>
<evidence type="ECO:0000313" key="3">
    <source>
        <dbReference type="WBParaSite" id="L893_g28466.t1"/>
    </source>
</evidence>
<dbReference type="AlphaFoldDB" id="A0A1I7ZQ06"/>
<dbReference type="WBParaSite" id="L893_g28466.t1">
    <property type="protein sequence ID" value="L893_g28466.t1"/>
    <property type="gene ID" value="L893_g28466"/>
</dbReference>
<evidence type="ECO:0000313" key="2">
    <source>
        <dbReference type="Proteomes" id="UP000095287"/>
    </source>
</evidence>
<proteinExistence type="predicted"/>
<accession>A0A1I7ZQ06</accession>